<sequence>MADIAIVFHWSLSEMMEMEPQELIFWRKQAAERYKTK</sequence>
<gene>
    <name evidence="1" type="ORF">D1093_02845</name>
    <name evidence="2" type="ORF">D1093_07545</name>
</gene>
<dbReference type="KEGG" id="bky:D1093_02845"/>
<reference evidence="2 3" key="1">
    <citation type="journal article" date="2020" name="Int. J. Syst. Evol. Microbiol.">
        <title>Bartonella kosoyi sp. nov. and Bartonella krasnovii sp. nov., two novel species closely related to the zoonotic Bartonella elizabethae, isolated from black rats and wild desert rodent-fleas.</title>
        <authorList>
            <person name="Gutierrez R."/>
            <person name="Shalit T."/>
            <person name="Markus B."/>
            <person name="Yuan C."/>
            <person name="Nachum-Biala Y."/>
            <person name="Elad D."/>
            <person name="Harrus S."/>
        </authorList>
    </citation>
    <scope>NUCLEOTIDE SEQUENCE [LARGE SCALE GENOMIC DNA]</scope>
    <source>
        <strain evidence="2 3">Tel Aviv</strain>
    </source>
</reference>
<dbReference type="Proteomes" id="UP000321940">
    <property type="component" value="Chromosome"/>
</dbReference>
<proteinExistence type="predicted"/>
<dbReference type="AlphaFoldDB" id="A0A5B9CYE0"/>
<organism evidence="2 3">
    <name type="scientific">Bartonella kosoyi</name>
    <dbReference type="NCBI Taxonomy" id="2133959"/>
    <lineage>
        <taxon>Bacteria</taxon>
        <taxon>Pseudomonadati</taxon>
        <taxon>Pseudomonadota</taxon>
        <taxon>Alphaproteobacteria</taxon>
        <taxon>Hyphomicrobiales</taxon>
        <taxon>Bartonellaceae</taxon>
        <taxon>Bartonella</taxon>
    </lineage>
</organism>
<keyword evidence="3" id="KW-1185">Reference proteome</keyword>
<evidence type="ECO:0000313" key="2">
    <source>
        <dbReference type="EMBL" id="QEE09461.1"/>
    </source>
</evidence>
<dbReference type="KEGG" id="bky:D1093_07545"/>
<accession>A0A5B9CYE0</accession>
<evidence type="ECO:0000313" key="1">
    <source>
        <dbReference type="EMBL" id="QEE08599.1"/>
    </source>
</evidence>
<dbReference type="EMBL" id="CP031843">
    <property type="protein sequence ID" value="QEE08599.1"/>
    <property type="molecule type" value="Genomic_DNA"/>
</dbReference>
<dbReference type="EMBL" id="CP031843">
    <property type="protein sequence ID" value="QEE09461.1"/>
    <property type="molecule type" value="Genomic_DNA"/>
</dbReference>
<dbReference type="InterPro" id="IPR009493">
    <property type="entry name" value="P2_GpE"/>
</dbReference>
<evidence type="ECO:0000313" key="3">
    <source>
        <dbReference type="Proteomes" id="UP000321940"/>
    </source>
</evidence>
<dbReference type="Pfam" id="PF06528">
    <property type="entry name" value="Phage_P2_GpE"/>
    <property type="match status" value="1"/>
</dbReference>
<protein>
    <submittedName>
        <fullName evidence="2">GpE family phage tail protein</fullName>
    </submittedName>
</protein>
<name>A0A5B9CYE0_9HYPH</name>